<dbReference type="EC" id="2.7.7.48" evidence="1"/>
<evidence type="ECO:0000256" key="1">
    <source>
        <dbReference type="RuleBase" id="RU363098"/>
    </source>
</evidence>
<keyword evidence="1" id="KW-0808">Transferase</keyword>
<organism evidence="4 5">
    <name type="scientific">Cyclocybe aegerita</name>
    <name type="common">Black poplar mushroom</name>
    <name type="synonym">Agrocybe aegerita</name>
    <dbReference type="NCBI Taxonomy" id="1973307"/>
    <lineage>
        <taxon>Eukaryota</taxon>
        <taxon>Fungi</taxon>
        <taxon>Dikarya</taxon>
        <taxon>Basidiomycota</taxon>
        <taxon>Agaricomycotina</taxon>
        <taxon>Agaricomycetes</taxon>
        <taxon>Agaricomycetidae</taxon>
        <taxon>Agaricales</taxon>
        <taxon>Agaricineae</taxon>
        <taxon>Bolbitiaceae</taxon>
        <taxon>Cyclocybe</taxon>
    </lineage>
</organism>
<dbReference type="PANTHER" id="PTHR23079">
    <property type="entry name" value="RNA-DEPENDENT RNA POLYMERASE"/>
    <property type="match status" value="1"/>
</dbReference>
<feature type="domain" description="RDRP core" evidence="3">
    <location>
        <begin position="483"/>
        <end position="1005"/>
    </location>
</feature>
<dbReference type="AlphaFoldDB" id="A0A8S0W6M2"/>
<feature type="region of interest" description="Disordered" evidence="2">
    <location>
        <begin position="255"/>
        <end position="303"/>
    </location>
</feature>
<dbReference type="GO" id="GO:0031380">
    <property type="term" value="C:nuclear RNA-directed RNA polymerase complex"/>
    <property type="evidence" value="ECO:0007669"/>
    <property type="project" value="TreeGrafter"/>
</dbReference>
<feature type="region of interest" description="Disordered" evidence="2">
    <location>
        <begin position="741"/>
        <end position="766"/>
    </location>
</feature>
<dbReference type="GO" id="GO:0030422">
    <property type="term" value="P:siRNA processing"/>
    <property type="evidence" value="ECO:0007669"/>
    <property type="project" value="TreeGrafter"/>
</dbReference>
<feature type="compositionally biased region" description="Low complexity" evidence="2">
    <location>
        <begin position="203"/>
        <end position="213"/>
    </location>
</feature>
<feature type="compositionally biased region" description="Polar residues" evidence="2">
    <location>
        <begin position="84"/>
        <end position="99"/>
    </location>
</feature>
<evidence type="ECO:0000313" key="5">
    <source>
        <dbReference type="Proteomes" id="UP000467700"/>
    </source>
</evidence>
<dbReference type="InterPro" id="IPR007855">
    <property type="entry name" value="RDRP"/>
</dbReference>
<dbReference type="EMBL" id="CACVBS010000046">
    <property type="protein sequence ID" value="CAA7264868.1"/>
    <property type="molecule type" value="Genomic_DNA"/>
</dbReference>
<comment type="catalytic activity">
    <reaction evidence="1">
        <text>RNA(n) + a ribonucleoside 5'-triphosphate = RNA(n+1) + diphosphate</text>
        <dbReference type="Rhea" id="RHEA:21248"/>
        <dbReference type="Rhea" id="RHEA-COMP:14527"/>
        <dbReference type="Rhea" id="RHEA-COMP:17342"/>
        <dbReference type="ChEBI" id="CHEBI:33019"/>
        <dbReference type="ChEBI" id="CHEBI:61557"/>
        <dbReference type="ChEBI" id="CHEBI:140395"/>
        <dbReference type="EC" id="2.7.7.48"/>
    </reaction>
</comment>
<feature type="compositionally biased region" description="Polar residues" evidence="2">
    <location>
        <begin position="273"/>
        <end position="284"/>
    </location>
</feature>
<feature type="compositionally biased region" description="Low complexity" evidence="2">
    <location>
        <begin position="16"/>
        <end position="27"/>
    </location>
</feature>
<name>A0A8S0W6M2_CYCAE</name>
<feature type="compositionally biased region" description="Acidic residues" evidence="2">
    <location>
        <begin position="175"/>
        <end position="185"/>
    </location>
</feature>
<dbReference type="GO" id="GO:0003968">
    <property type="term" value="F:RNA-directed RNA polymerase activity"/>
    <property type="evidence" value="ECO:0007669"/>
    <property type="project" value="UniProtKB-KW"/>
</dbReference>
<feature type="compositionally biased region" description="Basic and acidic residues" evidence="2">
    <location>
        <begin position="1"/>
        <end position="10"/>
    </location>
</feature>
<dbReference type="PANTHER" id="PTHR23079:SF14">
    <property type="entry name" value="RNA-DEPENDENT RNA POLYMERASE"/>
    <property type="match status" value="1"/>
</dbReference>
<dbReference type="InterPro" id="IPR057596">
    <property type="entry name" value="RDRP_core"/>
</dbReference>
<keyword evidence="5" id="KW-1185">Reference proteome</keyword>
<feature type="region of interest" description="Disordered" evidence="2">
    <location>
        <begin position="1"/>
        <end position="118"/>
    </location>
</feature>
<comment type="caution">
    <text evidence="4">The sequence shown here is derived from an EMBL/GenBank/DDBJ whole genome shotgun (WGS) entry which is preliminary data.</text>
</comment>
<dbReference type="Pfam" id="PF05183">
    <property type="entry name" value="RdRP"/>
    <property type="match status" value="1"/>
</dbReference>
<evidence type="ECO:0000256" key="2">
    <source>
        <dbReference type="SAM" id="MobiDB-lite"/>
    </source>
</evidence>
<evidence type="ECO:0000313" key="4">
    <source>
        <dbReference type="EMBL" id="CAA7264868.1"/>
    </source>
</evidence>
<accession>A0A8S0W6M2</accession>
<dbReference type="OrthoDB" id="10055769at2759"/>
<keyword evidence="1" id="KW-0694">RNA-binding</keyword>
<protein>
    <recommendedName>
        <fullName evidence="1">RNA-dependent RNA polymerase</fullName>
        <ecNumber evidence="1">2.7.7.48</ecNumber>
    </recommendedName>
</protein>
<comment type="similarity">
    <text evidence="1">Belongs to the RdRP family.</text>
</comment>
<keyword evidence="1" id="KW-0696">RNA-directed RNA polymerase</keyword>
<gene>
    <name evidence="4" type="ORF">AAE3_LOCUS7164</name>
</gene>
<proteinExistence type="inferred from homology"/>
<feature type="compositionally biased region" description="Basic and acidic residues" evidence="2">
    <location>
        <begin position="741"/>
        <end position="757"/>
    </location>
</feature>
<feature type="compositionally biased region" description="Low complexity" evidence="2">
    <location>
        <begin position="57"/>
        <end position="71"/>
    </location>
</feature>
<keyword evidence="1" id="KW-0548">Nucleotidyltransferase</keyword>
<dbReference type="GO" id="GO:0003723">
    <property type="term" value="F:RNA binding"/>
    <property type="evidence" value="ECO:0007669"/>
    <property type="project" value="UniProtKB-KW"/>
</dbReference>
<evidence type="ECO:0000259" key="3">
    <source>
        <dbReference type="Pfam" id="PF05183"/>
    </source>
</evidence>
<sequence length="1217" mass="135751">MATSRDRDSFSDYVTASDAGSSDDSWAFPARKRTEDSARTPTPRGKQQTTRSDDVSRSTSALSSLSTPSRSRYQHTREIKETRQSPSTGGLQRSQTYPQPSHPSKEPATPAGTPISRSSAIENAFKKLNLDSSNVSGAFYGLPISLRLPEPFMQPLLHQLDRKVTKPVVIYISSDSEDSEEEVPTDNEPMQQPTRPSSFYDDPSASSTPSSQASLNSLFSSISASSSMSSVGFPEQTNDVFSSCKVDATQYLASVKRPRKASTSVTGVRDTFSPEQLSISPNVTSRKRRPQKRDVDAPTSTSVTAVATLKRELKGPSAPISRVLQQPSVPSKPSLAVPPEVIRFANGPLCADLKEVFIGGRPDANGTQKLLDEHRIEWGIQYELARGVSNGSWTWDDVRDRILELRGKNADAAYKVNRVMTRMSSLSKSGLAIWEELDREQAAILENKGRGLGLMGEWHGESNWYGGRIQQLGHLVKDGSTYNVVLERMEKKRSHRFARYYGSRRFIQIGIPEDLLKKENAAIKKFVKSKFILCGRVFVPFHSKDKHIYLVETDENYGRSSQTWCGDLFRRPFNEFINWHNPLGQHKNFNQVISKWATRFALGLSNSVPVLEFEEENIFFIDDIHASDWPKDKKGPPAEKVMTDGCGLINHAALVLIVRTIGLESLPAGIQGRIDGSKGFWILHPADDSTTPKIWIRDSQNKIKNRSFDRAHRIFDLLGPSRPSHPIALTSLSRALGLKGRDWKDEPVPEGSEKQDDPPAYTGRHPYSGAPLALHECAYELLQAGFHPSKSKILQEKIGYVVTTTINSTVEKYRIPIPESRIDPLGVLEEGEIYYRFSKPRKDPKTEMLVHVLEGDVLIGRYPIHLPSDVQKVKAVAKRELDKWVDVIVVSTQGTQSLPSFLSGGDMDGDEPIIFYGPDLVECFHSKPLAEAPPDFMENNFDRDVDEAFLEVLVANLSESQKGLYDMMHGNAVVKYGYGHPETIRLAYIFSTLLDASKTGRRLKTGIFKKDMSRFGNLSRLGTSSSDILSILKAAGERKGEELKQKFMAQSGDGDASRGSGGTDKDLLKPYDVISAFSLHKVDGKTSDYWHELNRIRDHVKIAENTWLDACKNNQESPAKGGKRNKKAEKEEMMLEASRRYADPIDGIKLIPNVEQVKASYAYTVRRNFAFSVAFNELCHIKALASPGGQIPTLRMFAEAQGFNSSYMRAATHFEEE</sequence>
<dbReference type="Proteomes" id="UP000467700">
    <property type="component" value="Unassembled WGS sequence"/>
</dbReference>
<feature type="compositionally biased region" description="Polar residues" evidence="2">
    <location>
        <begin position="188"/>
        <end position="197"/>
    </location>
</feature>
<feature type="region of interest" description="Disordered" evidence="2">
    <location>
        <begin position="175"/>
        <end position="213"/>
    </location>
</feature>
<reference evidence="4 5" key="1">
    <citation type="submission" date="2020-01" db="EMBL/GenBank/DDBJ databases">
        <authorList>
            <person name="Gupta K D."/>
        </authorList>
    </citation>
    <scope>NUCLEOTIDE SEQUENCE [LARGE SCALE GENOMIC DNA]</scope>
</reference>